<keyword evidence="4 7" id="KW-0802">TPR repeat</keyword>
<dbReference type="SUPFAM" id="SSF48452">
    <property type="entry name" value="TPR-like"/>
    <property type="match status" value="1"/>
</dbReference>
<dbReference type="EMBL" id="VIIS01002194">
    <property type="protein sequence ID" value="KAF0287387.1"/>
    <property type="molecule type" value="Genomic_DNA"/>
</dbReference>
<dbReference type="PANTHER" id="PTHR46630">
    <property type="entry name" value="TETRATRICOPEPTIDE REPEAT PROTEIN 29"/>
    <property type="match status" value="1"/>
</dbReference>
<feature type="compositionally biased region" description="Basic and acidic residues" evidence="8">
    <location>
        <begin position="7"/>
        <end position="17"/>
    </location>
</feature>
<dbReference type="PROSITE" id="PS50005">
    <property type="entry name" value="TPR"/>
    <property type="match status" value="1"/>
</dbReference>
<evidence type="ECO:0000256" key="2">
    <source>
        <dbReference type="ARBA" id="ARBA00022490"/>
    </source>
</evidence>
<dbReference type="SMART" id="SM00028">
    <property type="entry name" value="TPR"/>
    <property type="match status" value="4"/>
</dbReference>
<dbReference type="InterPro" id="IPR011990">
    <property type="entry name" value="TPR-like_helical_dom_sf"/>
</dbReference>
<dbReference type="GO" id="GO:0005929">
    <property type="term" value="C:cilium"/>
    <property type="evidence" value="ECO:0007669"/>
    <property type="project" value="TreeGrafter"/>
</dbReference>
<dbReference type="InterPro" id="IPR051476">
    <property type="entry name" value="Bac_ResReg_Asp_Phosphatase"/>
</dbReference>
<protein>
    <recommendedName>
        <fullName evidence="5">Tetratricopeptide repeat protein 29</fullName>
    </recommendedName>
</protein>
<dbReference type="GO" id="GO:0005737">
    <property type="term" value="C:cytoplasm"/>
    <property type="evidence" value="ECO:0007669"/>
    <property type="project" value="UniProtKB-SubCell"/>
</dbReference>
<comment type="caution">
    <text evidence="9">The sequence shown here is derived from an EMBL/GenBank/DDBJ whole genome shotgun (WGS) entry which is preliminary data.</text>
</comment>
<comment type="subcellular location">
    <subcellularLocation>
        <location evidence="1">Cytoplasm</location>
    </subcellularLocation>
</comment>
<feature type="region of interest" description="Disordered" evidence="8">
    <location>
        <begin position="101"/>
        <end position="145"/>
    </location>
</feature>
<sequence length="556" mass="64333">MQSAAIGKKESTAVEEKQEGEDTADDPYGLADKRRQELRERLLYLTQPRASILSERSDARPGACEQRSVISQYLRQRDPRLFISSQRRVVRSFLPPVFRSRHSAADDRPQRITSSQRREPEKLAENQREMERRFSTKKHRMPAEQELEDRILRERCQLPMLARASAHCHRSQLKHNFCIDVLERGCHHAHTEMYHILRRDSAQKAAAKAPAPLIEETPHKLQKLKQCLVDVEESVRRHDYMSAYGSANDLAFFFLKDPPDLWLANHFFDKCLEFGKKIEDDGKMRESEAHCNVGIMWFFEDNISAALTHLEKFRRLSYKQVWETMDNYSYYRYSCLLLQDVYLSQAVAAEKEDLEKAFKLYLRASVMANQAQNMQAEAMAQYNLGEIQEKMGNWQNALRRYEAYLRLSDKLLNFKGVCTGCFKIAKCHAAMGKLPLAVDNLKRSEHIARGQHLDEEIIRASSELGHIYLSMGKNDQAFRQFSQAWNYVELAESVINDHSYVASAMVGISSASRLVVDFSDLVYRAEPEQLQSLLLWRAARQGVQAEEAPAAQNKWM</sequence>
<dbReference type="Proteomes" id="UP000440578">
    <property type="component" value="Unassembled WGS sequence"/>
</dbReference>
<gene>
    <name evidence="9" type="primary">TTC29</name>
    <name evidence="9" type="ORF">FJT64_014184</name>
</gene>
<keyword evidence="10" id="KW-1185">Reference proteome</keyword>
<feature type="repeat" description="TPR" evidence="7">
    <location>
        <begin position="378"/>
        <end position="411"/>
    </location>
</feature>
<evidence type="ECO:0000256" key="1">
    <source>
        <dbReference type="ARBA" id="ARBA00004496"/>
    </source>
</evidence>
<dbReference type="InterPro" id="IPR019734">
    <property type="entry name" value="TPR_rpt"/>
</dbReference>
<organism evidence="9 10">
    <name type="scientific">Amphibalanus amphitrite</name>
    <name type="common">Striped barnacle</name>
    <name type="synonym">Balanus amphitrite</name>
    <dbReference type="NCBI Taxonomy" id="1232801"/>
    <lineage>
        <taxon>Eukaryota</taxon>
        <taxon>Metazoa</taxon>
        <taxon>Ecdysozoa</taxon>
        <taxon>Arthropoda</taxon>
        <taxon>Crustacea</taxon>
        <taxon>Multicrustacea</taxon>
        <taxon>Cirripedia</taxon>
        <taxon>Thoracica</taxon>
        <taxon>Thoracicalcarea</taxon>
        <taxon>Balanomorpha</taxon>
        <taxon>Balanoidea</taxon>
        <taxon>Balanidae</taxon>
        <taxon>Amphibalaninae</taxon>
        <taxon>Amphibalanus</taxon>
    </lineage>
</organism>
<name>A0A6A4UUK0_AMPAM</name>
<proteinExistence type="predicted"/>
<reference evidence="9 10" key="1">
    <citation type="submission" date="2019-07" db="EMBL/GenBank/DDBJ databases">
        <title>Draft genome assembly of a fouling barnacle, Amphibalanus amphitrite (Darwin, 1854): The first reference genome for Thecostraca.</title>
        <authorList>
            <person name="Kim W."/>
        </authorList>
    </citation>
    <scope>NUCLEOTIDE SEQUENCE [LARGE SCALE GENOMIC DNA]</scope>
    <source>
        <strain evidence="9">SNU_AA5</strain>
        <tissue evidence="9">Soma without cirri and trophi</tissue>
    </source>
</reference>
<evidence type="ECO:0000313" key="10">
    <source>
        <dbReference type="Proteomes" id="UP000440578"/>
    </source>
</evidence>
<dbReference type="GO" id="GO:0003341">
    <property type="term" value="P:cilium movement"/>
    <property type="evidence" value="ECO:0007669"/>
    <property type="project" value="TreeGrafter"/>
</dbReference>
<dbReference type="Gene3D" id="1.25.40.10">
    <property type="entry name" value="Tetratricopeptide repeat domain"/>
    <property type="match status" value="1"/>
</dbReference>
<evidence type="ECO:0000256" key="3">
    <source>
        <dbReference type="ARBA" id="ARBA00022737"/>
    </source>
</evidence>
<comment type="function">
    <text evidence="6">Axonemal protein which is implicated in axonemal and/or peri-axonemal structure assembly and regulates flagellum assembly and beating and therefore sperm motility.</text>
</comment>
<keyword evidence="3" id="KW-0677">Repeat</keyword>
<evidence type="ECO:0000256" key="6">
    <source>
        <dbReference type="ARBA" id="ARBA00044739"/>
    </source>
</evidence>
<evidence type="ECO:0000256" key="4">
    <source>
        <dbReference type="ARBA" id="ARBA00022803"/>
    </source>
</evidence>
<accession>A0A6A4UUK0</accession>
<evidence type="ECO:0000313" key="9">
    <source>
        <dbReference type="EMBL" id="KAF0287387.1"/>
    </source>
</evidence>
<evidence type="ECO:0000256" key="5">
    <source>
        <dbReference type="ARBA" id="ARBA00040665"/>
    </source>
</evidence>
<keyword evidence="2" id="KW-0963">Cytoplasm</keyword>
<dbReference type="PANTHER" id="PTHR46630:SF1">
    <property type="entry name" value="TETRATRICOPEPTIDE REPEAT PROTEIN 29"/>
    <property type="match status" value="1"/>
</dbReference>
<feature type="region of interest" description="Disordered" evidence="8">
    <location>
        <begin position="1"/>
        <end position="33"/>
    </location>
</feature>
<feature type="compositionally biased region" description="Basic and acidic residues" evidence="8">
    <location>
        <begin position="103"/>
        <end position="134"/>
    </location>
</feature>
<dbReference type="AlphaFoldDB" id="A0A6A4UUK0"/>
<evidence type="ECO:0000256" key="8">
    <source>
        <dbReference type="SAM" id="MobiDB-lite"/>
    </source>
</evidence>
<evidence type="ECO:0000256" key="7">
    <source>
        <dbReference type="PROSITE-ProRule" id="PRU00339"/>
    </source>
</evidence>
<dbReference type="OrthoDB" id="626167at2759"/>